<keyword evidence="4" id="KW-1185">Reference proteome</keyword>
<gene>
    <name evidence="3" type="ORF">D8780_10990</name>
</gene>
<dbReference type="AlphaFoldDB" id="A0A3L7JDA4"/>
<proteinExistence type="predicted"/>
<evidence type="ECO:0000256" key="1">
    <source>
        <dbReference type="SAM" id="SignalP"/>
    </source>
</evidence>
<sequence length="91" mass="8936">MFKKTAIVLASVGALGLASGCTTTEQTTTAGAVGGAALGTAIGGNVEGAALGALAGGAAGFIVGKSTERNNYCVYEDSRGQRYEAKCPNGY</sequence>
<dbReference type="PROSITE" id="PS51257">
    <property type="entry name" value="PROKAR_LIPOPROTEIN"/>
    <property type="match status" value="1"/>
</dbReference>
<evidence type="ECO:0000313" key="3">
    <source>
        <dbReference type="EMBL" id="RLQ88656.1"/>
    </source>
</evidence>
<feature type="signal peptide" evidence="1">
    <location>
        <begin position="1"/>
        <end position="20"/>
    </location>
</feature>
<dbReference type="InterPro" id="IPR039567">
    <property type="entry name" value="Gly-zipper"/>
</dbReference>
<feature type="chain" id="PRO_5018255503" description="Glycine zipper domain-containing protein" evidence="1">
    <location>
        <begin position="21"/>
        <end position="91"/>
    </location>
</feature>
<evidence type="ECO:0000313" key="4">
    <source>
        <dbReference type="Proteomes" id="UP000281094"/>
    </source>
</evidence>
<dbReference type="Proteomes" id="UP000281094">
    <property type="component" value="Unassembled WGS sequence"/>
</dbReference>
<reference evidence="3 4" key="1">
    <citation type="submission" date="2018-10" db="EMBL/GenBank/DDBJ databases">
        <title>Notoacmeibacter sp. M2BS9Y-3-1, whole genome shotgun sequence.</title>
        <authorList>
            <person name="Tuo L."/>
        </authorList>
    </citation>
    <scope>NUCLEOTIDE SEQUENCE [LARGE SCALE GENOMIC DNA]</scope>
    <source>
        <strain evidence="3 4">M2BS9Y-3-1</strain>
    </source>
</reference>
<protein>
    <recommendedName>
        <fullName evidence="2">Glycine zipper domain-containing protein</fullName>
    </recommendedName>
</protein>
<comment type="caution">
    <text evidence="3">The sequence shown here is derived from an EMBL/GenBank/DDBJ whole genome shotgun (WGS) entry which is preliminary data.</text>
</comment>
<feature type="domain" description="Glycine zipper" evidence="2">
    <location>
        <begin position="29"/>
        <end position="69"/>
    </location>
</feature>
<dbReference type="Pfam" id="PF13488">
    <property type="entry name" value="Gly-zipper_Omp"/>
    <property type="match status" value="1"/>
</dbReference>
<keyword evidence="1" id="KW-0732">Signal</keyword>
<organism evidence="3 4">
    <name type="scientific">Notoacmeibacter ruber</name>
    <dbReference type="NCBI Taxonomy" id="2670375"/>
    <lineage>
        <taxon>Bacteria</taxon>
        <taxon>Pseudomonadati</taxon>
        <taxon>Pseudomonadota</taxon>
        <taxon>Alphaproteobacteria</taxon>
        <taxon>Hyphomicrobiales</taxon>
        <taxon>Notoacmeibacteraceae</taxon>
        <taxon>Notoacmeibacter</taxon>
    </lineage>
</organism>
<name>A0A3L7JDA4_9HYPH</name>
<dbReference type="RefSeq" id="WP_121645622.1">
    <property type="nucleotide sequence ID" value="NZ_RCWN01000001.1"/>
</dbReference>
<evidence type="ECO:0000259" key="2">
    <source>
        <dbReference type="Pfam" id="PF13488"/>
    </source>
</evidence>
<dbReference type="EMBL" id="RCWN01000001">
    <property type="protein sequence ID" value="RLQ88656.1"/>
    <property type="molecule type" value="Genomic_DNA"/>
</dbReference>
<accession>A0A3L7JDA4</accession>